<reference evidence="1" key="1">
    <citation type="submission" date="2021-02" db="EMBL/GenBank/DDBJ databases">
        <authorList>
            <person name="Dougan E. K."/>
            <person name="Rhodes N."/>
            <person name="Thang M."/>
            <person name="Chan C."/>
        </authorList>
    </citation>
    <scope>NUCLEOTIDE SEQUENCE</scope>
</reference>
<evidence type="ECO:0000313" key="1">
    <source>
        <dbReference type="EMBL" id="CAE7340445.1"/>
    </source>
</evidence>
<name>A0A812P7M0_9DINO</name>
<dbReference type="AlphaFoldDB" id="A0A812P7M0"/>
<accession>A0A812P7M0</accession>
<keyword evidence="2" id="KW-1185">Reference proteome</keyword>
<feature type="non-terminal residue" evidence="1">
    <location>
        <position position="1"/>
    </location>
</feature>
<dbReference type="OrthoDB" id="417037at2759"/>
<dbReference type="EMBL" id="CAJNJA010014344">
    <property type="protein sequence ID" value="CAE7340445.1"/>
    <property type="molecule type" value="Genomic_DNA"/>
</dbReference>
<dbReference type="Proteomes" id="UP000601435">
    <property type="component" value="Unassembled WGS sequence"/>
</dbReference>
<organism evidence="1 2">
    <name type="scientific">Symbiodinium necroappetens</name>
    <dbReference type="NCBI Taxonomy" id="1628268"/>
    <lineage>
        <taxon>Eukaryota</taxon>
        <taxon>Sar</taxon>
        <taxon>Alveolata</taxon>
        <taxon>Dinophyceae</taxon>
        <taxon>Suessiales</taxon>
        <taxon>Symbiodiniaceae</taxon>
        <taxon>Symbiodinium</taxon>
    </lineage>
</organism>
<comment type="caution">
    <text evidence="1">The sequence shown here is derived from an EMBL/GenBank/DDBJ whole genome shotgun (WGS) entry which is preliminary data.</text>
</comment>
<gene>
    <name evidence="1" type="ORF">SNEC2469_LOCUS8757</name>
</gene>
<protein>
    <submittedName>
        <fullName evidence="1">Uncharacterized protein</fullName>
    </submittedName>
</protein>
<sequence>WVEEGDWLVLPEGTPFEPELEKCLERADLTLAEIQAGAACSTQFSFAMSIGLIDAGQLPRRKELQLVGRRSLWLLSRRRVMYVLFAEVEAWQQMWKIQSMNRMWTSADVAHVHAISGAIYFALGAGVLLYTCASDIMTLNGNSWALTSESAVAWVRSCQSYTEFAAQAPTLPMEASACTTLMLPRAVSETPGRHDMRLYLLLDLGHFQVKLLALFAGVLNALSGLQPSLLGSPGPRRSDVLKVLGFGSRGDVLAYQTARAVWPELAIADPLVGGLTLLLVAHQVGAGSQKSREEEDSPMLWGRPS</sequence>
<proteinExistence type="predicted"/>
<evidence type="ECO:0000313" key="2">
    <source>
        <dbReference type="Proteomes" id="UP000601435"/>
    </source>
</evidence>